<keyword evidence="2" id="KW-0808">Transferase</keyword>
<dbReference type="Proteomes" id="UP000050795">
    <property type="component" value="Unassembled WGS sequence"/>
</dbReference>
<feature type="domain" description="E3 UFM1-protein ligase 1-like N-terminal" evidence="5">
    <location>
        <begin position="6"/>
        <end position="283"/>
    </location>
</feature>
<comment type="similarity">
    <text evidence="1">Belongs to the UFL1 family.</text>
</comment>
<dbReference type="InterPro" id="IPR056579">
    <property type="entry name" value="Ufl1_N"/>
</dbReference>
<dbReference type="GO" id="GO:1990592">
    <property type="term" value="P:protein K69-linked ufmylation"/>
    <property type="evidence" value="ECO:0007669"/>
    <property type="project" value="TreeGrafter"/>
</dbReference>
<evidence type="ECO:0000259" key="6">
    <source>
        <dbReference type="Pfam" id="PF23659"/>
    </source>
</evidence>
<feature type="domain" description="E3 UFM1-protein ligase 1-like" evidence="6">
    <location>
        <begin position="531"/>
        <end position="609"/>
    </location>
</feature>
<dbReference type="WBParaSite" id="TREG1_25630.2">
    <property type="protein sequence ID" value="TREG1_25630.2"/>
    <property type="gene ID" value="TREG1_25630"/>
</dbReference>
<feature type="compositionally biased region" description="Polar residues" evidence="4">
    <location>
        <begin position="596"/>
        <end position="608"/>
    </location>
</feature>
<evidence type="ECO:0008006" key="10">
    <source>
        <dbReference type="Google" id="ProtNLM"/>
    </source>
</evidence>
<evidence type="ECO:0000256" key="4">
    <source>
        <dbReference type="SAM" id="MobiDB-lite"/>
    </source>
</evidence>
<dbReference type="WBParaSite" id="TREG1_25630.1">
    <property type="protein sequence ID" value="TREG1_25630.1"/>
    <property type="gene ID" value="TREG1_25630"/>
</dbReference>
<dbReference type="InterPro" id="IPR018611">
    <property type="entry name" value="Ufl1"/>
</dbReference>
<proteinExistence type="inferred from homology"/>
<dbReference type="Pfam" id="PF09743">
    <property type="entry name" value="E3_UFM1_ligase"/>
    <property type="match status" value="1"/>
</dbReference>
<evidence type="ECO:0000313" key="9">
    <source>
        <dbReference type="WBParaSite" id="TREG1_25630.2"/>
    </source>
</evidence>
<keyword evidence="3" id="KW-0833">Ubl conjugation pathway</keyword>
<dbReference type="AlphaFoldDB" id="A0AA85JN13"/>
<feature type="region of interest" description="Disordered" evidence="4">
    <location>
        <begin position="596"/>
        <end position="616"/>
    </location>
</feature>
<name>A0AA85JN13_TRIRE</name>
<feature type="compositionally biased region" description="Low complexity" evidence="4">
    <location>
        <begin position="441"/>
        <end position="450"/>
    </location>
</feature>
<evidence type="ECO:0000313" key="7">
    <source>
        <dbReference type="Proteomes" id="UP000050795"/>
    </source>
</evidence>
<protein>
    <recommendedName>
        <fullName evidence="10">E3 UFM1-protein ligase 1 homolog</fullName>
    </recommendedName>
</protein>
<reference evidence="7" key="1">
    <citation type="submission" date="2022-06" db="EMBL/GenBank/DDBJ databases">
        <authorList>
            <person name="Berger JAMES D."/>
            <person name="Berger JAMES D."/>
        </authorList>
    </citation>
    <scope>NUCLEOTIDE SEQUENCE [LARGE SCALE GENOMIC DNA]</scope>
</reference>
<sequence>MATWDEVRELANKLKKAQDQPNICRLSDRTWVDIIRHLISVNRLKLIFSNDGRSYLTRSELDKEIRDEVEAHSGRISLTELASNLDVDFEIIESRVLELIAADVQCQSPCRLISIPSEVVNSSYVRRVAHEILDKLEEQGQTSIGELTTIFGLPTTFISNIMQEYQSTLFRVHKYGEKYFTDTFLNATKAKIRGYFTGVVRPVTLSSVATKLQVPENIVSSSVASLISTGRLCGTLIANRSTFVPQCYTHAEDTYVNSFYTQNGYVEWNYLKRLKIADPGSYLRTKIPNAVHLPGLTINALLVDQLKALITGVIRDVSWVDLSPYIPSGLDSNERFTLVNPLLKNLPVKLIDDAYIISDKFIENCESYLDTYTKKKAQTAFHSERSAILSSPVQQQSTEVNAASKQGVTSSKGGFGFGAREIKTKNVKKKYNPSKRKADAHASANNAAENDITGDSSDSSSLIKEIFARYILIDEVKSILSSQLPNDVPEDVIDQISDLLMPSLQQSFTRHINSLISPSADTSFDRQKRIQTQEVVNSMLLSVQLLEKGISAITRASLKRQLLMHLLKNHGLLILRRICDHIVDEFGIAWPESTAATRKNDQSNPKTSDSTDDNLAGSNVVEPLSIESFHRVIDLLKRTGLPDATVLSSSIQQVLDSLKIGQDNLNSLSVFYSPLENLSVNNLGLTIPVFHSSDNKRERDERLKSNELAIQYEMLLKESVLDIKTSTDPLKTITNATLAATCLFAQIIIGWPVTAPGKCVPELIEWLFEASKLNEDNVDDKNGGSKSNKSHSAALKLLQSSTVLNDLSKLAAYISEKVRSGHASEDESNIHTYLKNMLEVGSQCRKQLYV</sequence>
<accession>A0AA85JN13</accession>
<dbReference type="GO" id="GO:0032434">
    <property type="term" value="P:regulation of proteasomal ubiquitin-dependent protein catabolic process"/>
    <property type="evidence" value="ECO:0007669"/>
    <property type="project" value="TreeGrafter"/>
</dbReference>
<evidence type="ECO:0000313" key="8">
    <source>
        <dbReference type="WBParaSite" id="TREG1_25630.1"/>
    </source>
</evidence>
<evidence type="ECO:0000256" key="3">
    <source>
        <dbReference type="ARBA" id="ARBA00022786"/>
    </source>
</evidence>
<dbReference type="GO" id="GO:0061666">
    <property type="term" value="F:UFM1 ligase activity"/>
    <property type="evidence" value="ECO:0007669"/>
    <property type="project" value="InterPro"/>
</dbReference>
<dbReference type="Pfam" id="PF23659">
    <property type="entry name" value="UFL1"/>
    <property type="match status" value="1"/>
</dbReference>
<keyword evidence="7" id="KW-1185">Reference proteome</keyword>
<evidence type="ECO:0000256" key="1">
    <source>
        <dbReference type="ARBA" id="ARBA00010789"/>
    </source>
</evidence>
<dbReference type="GO" id="GO:0005789">
    <property type="term" value="C:endoplasmic reticulum membrane"/>
    <property type="evidence" value="ECO:0007669"/>
    <property type="project" value="TreeGrafter"/>
</dbReference>
<dbReference type="PANTHER" id="PTHR31057:SF0">
    <property type="entry name" value="E3 UFM1-PROTEIN LIGASE 1"/>
    <property type="match status" value="1"/>
</dbReference>
<dbReference type="GO" id="GO:0034976">
    <property type="term" value="P:response to endoplasmic reticulum stress"/>
    <property type="evidence" value="ECO:0007669"/>
    <property type="project" value="TreeGrafter"/>
</dbReference>
<evidence type="ECO:0000256" key="2">
    <source>
        <dbReference type="ARBA" id="ARBA00022679"/>
    </source>
</evidence>
<organism evidence="7 8">
    <name type="scientific">Trichobilharzia regenti</name>
    <name type="common">Nasal bird schistosome</name>
    <dbReference type="NCBI Taxonomy" id="157069"/>
    <lineage>
        <taxon>Eukaryota</taxon>
        <taxon>Metazoa</taxon>
        <taxon>Spiralia</taxon>
        <taxon>Lophotrochozoa</taxon>
        <taxon>Platyhelminthes</taxon>
        <taxon>Trematoda</taxon>
        <taxon>Digenea</taxon>
        <taxon>Strigeidida</taxon>
        <taxon>Schistosomatoidea</taxon>
        <taxon>Schistosomatidae</taxon>
        <taxon>Trichobilharzia</taxon>
    </lineage>
</organism>
<reference evidence="8 9" key="2">
    <citation type="submission" date="2023-11" db="UniProtKB">
        <authorList>
            <consortium name="WormBaseParasite"/>
        </authorList>
    </citation>
    <scope>IDENTIFICATION</scope>
</reference>
<dbReference type="PANTHER" id="PTHR31057">
    <property type="entry name" value="E3 UFM1-PROTEIN LIGASE 1"/>
    <property type="match status" value="1"/>
</dbReference>
<dbReference type="InterPro" id="IPR056580">
    <property type="entry name" value="Ufl1_dom"/>
</dbReference>
<evidence type="ECO:0000259" key="5">
    <source>
        <dbReference type="Pfam" id="PF09743"/>
    </source>
</evidence>
<feature type="region of interest" description="Disordered" evidence="4">
    <location>
        <begin position="429"/>
        <end position="458"/>
    </location>
</feature>